<proteinExistence type="predicted"/>
<evidence type="ECO:0008006" key="5">
    <source>
        <dbReference type="Google" id="ProtNLM"/>
    </source>
</evidence>
<evidence type="ECO:0000256" key="2">
    <source>
        <dbReference type="SAM" id="SignalP"/>
    </source>
</evidence>
<gene>
    <name evidence="3" type="ORF">D3H35_06395</name>
</gene>
<reference evidence="3 4" key="1">
    <citation type="submission" date="2018-09" db="EMBL/GenBank/DDBJ databases">
        <title>Cohnella cavernae sp. nov., isolated from a karst cave.</title>
        <authorList>
            <person name="Zhu H."/>
        </authorList>
    </citation>
    <scope>NUCLEOTIDE SEQUENCE [LARGE SCALE GENOMIC DNA]</scope>
    <source>
        <strain evidence="3 4">K2E09-144</strain>
    </source>
</reference>
<keyword evidence="1" id="KW-0175">Coiled coil</keyword>
<feature type="signal peptide" evidence="2">
    <location>
        <begin position="1"/>
        <end position="29"/>
    </location>
</feature>
<dbReference type="RefSeq" id="WP_119148285.1">
    <property type="nucleotide sequence ID" value="NZ_JBHSOV010000042.1"/>
</dbReference>
<organism evidence="3 4">
    <name type="scientific">Cohnella faecalis</name>
    <dbReference type="NCBI Taxonomy" id="2315694"/>
    <lineage>
        <taxon>Bacteria</taxon>
        <taxon>Bacillati</taxon>
        <taxon>Bacillota</taxon>
        <taxon>Bacilli</taxon>
        <taxon>Bacillales</taxon>
        <taxon>Paenibacillaceae</taxon>
        <taxon>Cohnella</taxon>
    </lineage>
</organism>
<dbReference type="EMBL" id="QXJM01000027">
    <property type="protein sequence ID" value="RIE04242.1"/>
    <property type="molecule type" value="Genomic_DNA"/>
</dbReference>
<keyword evidence="4" id="KW-1185">Reference proteome</keyword>
<keyword evidence="2" id="KW-0732">Signal</keyword>
<accession>A0A398CPC9</accession>
<feature type="coiled-coil region" evidence="1">
    <location>
        <begin position="134"/>
        <end position="168"/>
    </location>
</feature>
<dbReference type="Gene3D" id="6.10.250.3150">
    <property type="match status" value="1"/>
</dbReference>
<feature type="chain" id="PRO_5017267411" description="SbsC C-terminal domain-containing protein" evidence="2">
    <location>
        <begin position="30"/>
        <end position="360"/>
    </location>
</feature>
<evidence type="ECO:0000256" key="1">
    <source>
        <dbReference type="SAM" id="Coils"/>
    </source>
</evidence>
<dbReference type="Proteomes" id="UP000266340">
    <property type="component" value="Unassembled WGS sequence"/>
</dbReference>
<sequence>MHRLVWTAAVLVLLIAAVAKTAAPMPVYAEPLPEETRRLLEKSLSVYEIDREIERITKLHTQTERQIEQSKSRLDQQEIAVAVQREQAGRVLRSIYMGRQQFWLTSVMSVKSLSELLRLWEAMDLVISSDRKKMNAYSEQYSKLLEGYEQLRKDQTELAAVVTDLESQRVRVAALQDEVAGALAGRGDADHLRALMDELQNYWDNVGLYEVKQHFRALAGAMKKLPAWVKEHPEALETKGLAAKLTITDTELNDFLRGEDSRFDSFSFKFDDGLLILDGDNGDMRVRIEGAYTVENEPVNGILFHVRKLVFNGLELPDTTRADLEREFDLGFYPQKLIKFVKAESVELEDGKLIVKLKVG</sequence>
<feature type="coiled-coil region" evidence="1">
    <location>
        <begin position="53"/>
        <end position="87"/>
    </location>
</feature>
<evidence type="ECO:0000313" key="3">
    <source>
        <dbReference type="EMBL" id="RIE04242.1"/>
    </source>
</evidence>
<dbReference type="OrthoDB" id="2657928at2"/>
<name>A0A398CPC9_9BACL</name>
<dbReference type="AlphaFoldDB" id="A0A398CPC9"/>
<protein>
    <recommendedName>
        <fullName evidence="5">SbsC C-terminal domain-containing protein</fullName>
    </recommendedName>
</protein>
<comment type="caution">
    <text evidence="3">The sequence shown here is derived from an EMBL/GenBank/DDBJ whole genome shotgun (WGS) entry which is preliminary data.</text>
</comment>
<evidence type="ECO:0000313" key="4">
    <source>
        <dbReference type="Proteomes" id="UP000266340"/>
    </source>
</evidence>